<keyword evidence="3" id="KW-1185">Reference proteome</keyword>
<gene>
    <name evidence="2" type="ORF">SAMN05216272_104371</name>
</gene>
<dbReference type="AlphaFoldDB" id="A0A1G8GMN0"/>
<keyword evidence="1" id="KW-0812">Transmembrane</keyword>
<reference evidence="3" key="1">
    <citation type="submission" date="2016-10" db="EMBL/GenBank/DDBJ databases">
        <authorList>
            <person name="Varghese N."/>
            <person name="Submissions S."/>
        </authorList>
    </citation>
    <scope>NUCLEOTIDE SEQUENCE [LARGE SCALE GENOMIC DNA]</scope>
    <source>
        <strain evidence="3">CCM 7469</strain>
    </source>
</reference>
<dbReference type="EMBL" id="FNDS01000004">
    <property type="protein sequence ID" value="SDH95678.1"/>
    <property type="molecule type" value="Genomic_DNA"/>
</dbReference>
<accession>A0A1G8GMN0</accession>
<dbReference type="InterPro" id="IPR019670">
    <property type="entry name" value="DUF2523"/>
</dbReference>
<feature type="transmembrane region" description="Helical" evidence="1">
    <location>
        <begin position="20"/>
        <end position="39"/>
    </location>
</feature>
<dbReference type="RefSeq" id="WP_090262781.1">
    <property type="nucleotide sequence ID" value="NZ_FNDS01000004.1"/>
</dbReference>
<dbReference type="OrthoDB" id="6901798at2"/>
<keyword evidence="1" id="KW-0472">Membrane</keyword>
<dbReference type="Pfam" id="PF10734">
    <property type="entry name" value="DUF2523"/>
    <property type="match status" value="1"/>
</dbReference>
<keyword evidence="1" id="KW-1133">Transmembrane helix</keyword>
<protein>
    <recommendedName>
        <fullName evidence="4">DUF2523 domain-containing protein</fullName>
    </recommendedName>
</protein>
<evidence type="ECO:0008006" key="4">
    <source>
        <dbReference type="Google" id="ProtNLM"/>
    </source>
</evidence>
<dbReference type="Proteomes" id="UP000199636">
    <property type="component" value="Unassembled WGS sequence"/>
</dbReference>
<evidence type="ECO:0000256" key="1">
    <source>
        <dbReference type="SAM" id="Phobius"/>
    </source>
</evidence>
<proteinExistence type="predicted"/>
<sequence length="108" mass="12066">MQFVYLAQLVFMIIGPLVRLVFKVIGIGFITYTGSNLLLDQVRSYITGRFGAGSIVIQQILGLANIDVCINMFLAAVTTRMVLSGLDKISDRRRKQVWNPPGRDYIDA</sequence>
<evidence type="ECO:0000313" key="2">
    <source>
        <dbReference type="EMBL" id="SDH95678.1"/>
    </source>
</evidence>
<name>A0A1G8GMN0_9PSED</name>
<feature type="transmembrane region" description="Helical" evidence="1">
    <location>
        <begin position="60"/>
        <end position="83"/>
    </location>
</feature>
<evidence type="ECO:0000313" key="3">
    <source>
        <dbReference type="Proteomes" id="UP000199636"/>
    </source>
</evidence>
<organism evidence="2 3">
    <name type="scientific">Pseudomonas panipatensis</name>
    <dbReference type="NCBI Taxonomy" id="428992"/>
    <lineage>
        <taxon>Bacteria</taxon>
        <taxon>Pseudomonadati</taxon>
        <taxon>Pseudomonadota</taxon>
        <taxon>Gammaproteobacteria</taxon>
        <taxon>Pseudomonadales</taxon>
        <taxon>Pseudomonadaceae</taxon>
        <taxon>Pseudomonas</taxon>
    </lineage>
</organism>
<dbReference type="STRING" id="428992.SAMN05216272_104371"/>